<feature type="domain" description="Cyclic nucleotide-binding" evidence="1">
    <location>
        <begin position="264"/>
        <end position="381"/>
    </location>
</feature>
<proteinExistence type="predicted"/>
<dbReference type="Pfam" id="PF00027">
    <property type="entry name" value="cNMP_binding"/>
    <property type="match status" value="1"/>
</dbReference>
<dbReference type="SUPFAM" id="SSF51206">
    <property type="entry name" value="cAMP-binding domain-like"/>
    <property type="match status" value="1"/>
</dbReference>
<dbReference type="InterPro" id="IPR014710">
    <property type="entry name" value="RmlC-like_jellyroll"/>
</dbReference>
<name>A0ABS8HYF2_9FIRM</name>
<organism evidence="2 3">
    <name type="scientific">Pelosinus baikalensis</name>
    <dbReference type="NCBI Taxonomy" id="2892015"/>
    <lineage>
        <taxon>Bacteria</taxon>
        <taxon>Bacillati</taxon>
        <taxon>Bacillota</taxon>
        <taxon>Negativicutes</taxon>
        <taxon>Selenomonadales</taxon>
        <taxon>Sporomusaceae</taxon>
        <taxon>Pelosinus</taxon>
    </lineage>
</organism>
<dbReference type="RefSeq" id="WP_229537089.1">
    <property type="nucleotide sequence ID" value="NZ_JAJHJB010000053.1"/>
</dbReference>
<protein>
    <submittedName>
        <fullName evidence="2">GNAT family N-acetyltransferase</fullName>
        <ecNumber evidence="2">2.3.1.-</ecNumber>
    </submittedName>
</protein>
<dbReference type="InterPro" id="IPR054597">
    <property type="entry name" value="FeeM_cat"/>
</dbReference>
<dbReference type="Gene3D" id="2.60.120.10">
    <property type="entry name" value="Jelly Rolls"/>
    <property type="match status" value="1"/>
</dbReference>
<dbReference type="PROSITE" id="PS50042">
    <property type="entry name" value="CNMP_BINDING_3"/>
    <property type="match status" value="1"/>
</dbReference>
<reference evidence="2" key="1">
    <citation type="submission" date="2021-11" db="EMBL/GenBank/DDBJ databases">
        <title>Description of a new species Pelosinus isolated from the bottom sediments of Lake Baikal.</title>
        <authorList>
            <person name="Zakharyuk A."/>
        </authorList>
    </citation>
    <scope>NUCLEOTIDE SEQUENCE</scope>
    <source>
        <strain evidence="2">Bkl1</strain>
    </source>
</reference>
<keyword evidence="2" id="KW-0012">Acyltransferase</keyword>
<dbReference type="InterPro" id="IPR000595">
    <property type="entry name" value="cNMP-bd_dom"/>
</dbReference>
<dbReference type="GO" id="GO:0016746">
    <property type="term" value="F:acyltransferase activity"/>
    <property type="evidence" value="ECO:0007669"/>
    <property type="project" value="UniProtKB-KW"/>
</dbReference>
<dbReference type="Proteomes" id="UP001165492">
    <property type="component" value="Unassembled WGS sequence"/>
</dbReference>
<accession>A0ABS8HYF2</accession>
<dbReference type="CDD" id="cd00038">
    <property type="entry name" value="CAP_ED"/>
    <property type="match status" value="1"/>
</dbReference>
<keyword evidence="3" id="KW-1185">Reference proteome</keyword>
<dbReference type="InterPro" id="IPR016181">
    <property type="entry name" value="Acyl_CoA_acyltransferase"/>
</dbReference>
<sequence length="392" mass="44527">MINNDQKTMSCATEASANSVKIGIAITPEEKKEIYHFRYQIYVEEMSKHIEEVDYVNKLLYDELDKWAFLLYAKIGSELIATARINIGILADFPRKVIEFLSLDTFENYSTETGSHKFSYFSKLMVAPSHRSSSVLYLLMSECYEICCRNQTQFGFCLCNFHLLRLYEQMGFHSYSNNLVYPGYGLVTPMVLLADDIQHFRIVRSPLLRIARKKGVINTQAVGWFYEKVKKNSPKINSQLITEEELWFILCKSLNCPPMEAITLLSELSDVEAKKFLHSCGSYVQCTPGDIIISQGDFSYSYDILISGKLKSSTFHQPNKEYSLPGQHVGANGLTEHSKHTENIAAITSTQLLVLSGTVFPRFSHSNPEIANKIVKTINSITKNKVTNIKLV</sequence>
<dbReference type="EMBL" id="JAJHJB010000053">
    <property type="protein sequence ID" value="MCC5468217.1"/>
    <property type="molecule type" value="Genomic_DNA"/>
</dbReference>
<comment type="caution">
    <text evidence="2">The sequence shown here is derived from an EMBL/GenBank/DDBJ whole genome shotgun (WGS) entry which is preliminary data.</text>
</comment>
<dbReference type="Gene3D" id="3.40.630.30">
    <property type="match status" value="1"/>
</dbReference>
<dbReference type="EC" id="2.3.1.-" evidence="2"/>
<keyword evidence="2" id="KW-0808">Transferase</keyword>
<dbReference type="Pfam" id="PF21926">
    <property type="entry name" value="FeeM"/>
    <property type="match status" value="1"/>
</dbReference>
<gene>
    <name evidence="2" type="ORF">LMF89_23035</name>
</gene>
<dbReference type="SUPFAM" id="SSF55729">
    <property type="entry name" value="Acyl-CoA N-acyltransferases (Nat)"/>
    <property type="match status" value="1"/>
</dbReference>
<dbReference type="InterPro" id="IPR018490">
    <property type="entry name" value="cNMP-bd_dom_sf"/>
</dbReference>
<evidence type="ECO:0000259" key="1">
    <source>
        <dbReference type="PROSITE" id="PS50042"/>
    </source>
</evidence>
<evidence type="ECO:0000313" key="2">
    <source>
        <dbReference type="EMBL" id="MCC5468217.1"/>
    </source>
</evidence>
<evidence type="ECO:0000313" key="3">
    <source>
        <dbReference type="Proteomes" id="UP001165492"/>
    </source>
</evidence>